<dbReference type="RefSeq" id="WP_186955469.1">
    <property type="nucleotide sequence ID" value="NZ_JACOFX010000013.1"/>
</dbReference>
<dbReference type="SUPFAM" id="SSF48452">
    <property type="entry name" value="TPR-like"/>
    <property type="match status" value="1"/>
</dbReference>
<feature type="domain" description="Zinc-ribbon" evidence="4">
    <location>
        <begin position="4"/>
        <end position="24"/>
    </location>
</feature>
<sequence length="371" mass="38201">MLNCENCGTENKDGAKFCKSCGSSISVNANSSVAGSTPSASSETHGIDIHDEIFKDSVPLTQLDLSASSHDALTELSLDLDEISPATLDLDGEPAQAALSSSPAPSLVQAIEVPAATEVLQTEVPVSKPVELDKKSNSPDTVIPGDIMKASMPVSQLVAIAVSLLLLVSVLAGGYFWFSPGSSLVATTETVQADSSAIATASASASESAPSASAPIADTVVSSATGAKTDMPGMQNPPIVASSATQMTTAPEPAAASVPVALAQNAKKNTKKKNEDDFDDEEDFDEVLPASGKRQRNLNAQHQEFSRGMPTPFGGGMSQGQVAALLARSDSFLANGDYDRAIATAQSALALDPNNDAAKARIKKARRLQGE</sequence>
<dbReference type="InterPro" id="IPR026870">
    <property type="entry name" value="Zinc_ribbon_dom"/>
</dbReference>
<feature type="transmembrane region" description="Helical" evidence="3">
    <location>
        <begin position="157"/>
        <end position="178"/>
    </location>
</feature>
<feature type="compositionally biased region" description="Acidic residues" evidence="2">
    <location>
        <begin position="276"/>
        <end position="286"/>
    </location>
</feature>
<keyword evidence="1" id="KW-0802">TPR repeat</keyword>
<evidence type="ECO:0000313" key="6">
    <source>
        <dbReference type="Proteomes" id="UP000646911"/>
    </source>
</evidence>
<feature type="repeat" description="TPR" evidence="1">
    <location>
        <begin position="322"/>
        <end position="355"/>
    </location>
</feature>
<name>A0ABR6ZDZ1_9BURK</name>
<protein>
    <submittedName>
        <fullName evidence="5">Zinc-ribbon domain-containing protein</fullName>
    </submittedName>
</protein>
<accession>A0ABR6ZDZ1</accession>
<keyword evidence="3" id="KW-0472">Membrane</keyword>
<dbReference type="Pfam" id="PF13240">
    <property type="entry name" value="Zn_Ribbon_1"/>
    <property type="match status" value="1"/>
</dbReference>
<comment type="caution">
    <text evidence="5">The sequence shown here is derived from an EMBL/GenBank/DDBJ whole genome shotgun (WGS) entry which is preliminary data.</text>
</comment>
<dbReference type="Gene3D" id="1.25.40.10">
    <property type="entry name" value="Tetratricopeptide repeat domain"/>
    <property type="match status" value="1"/>
</dbReference>
<evidence type="ECO:0000256" key="2">
    <source>
        <dbReference type="SAM" id="MobiDB-lite"/>
    </source>
</evidence>
<gene>
    <name evidence="5" type="ORF">H8L47_20520</name>
</gene>
<keyword evidence="3" id="KW-1133">Transmembrane helix</keyword>
<organism evidence="5 6">
    <name type="scientific">Undibacterium umbellatum</name>
    <dbReference type="NCBI Taxonomy" id="2762300"/>
    <lineage>
        <taxon>Bacteria</taxon>
        <taxon>Pseudomonadati</taxon>
        <taxon>Pseudomonadota</taxon>
        <taxon>Betaproteobacteria</taxon>
        <taxon>Burkholderiales</taxon>
        <taxon>Oxalobacteraceae</taxon>
        <taxon>Undibacterium</taxon>
    </lineage>
</organism>
<keyword evidence="3" id="KW-0812">Transmembrane</keyword>
<feature type="region of interest" description="Disordered" evidence="2">
    <location>
        <begin position="266"/>
        <end position="297"/>
    </location>
</feature>
<dbReference type="InterPro" id="IPR011990">
    <property type="entry name" value="TPR-like_helical_dom_sf"/>
</dbReference>
<evidence type="ECO:0000259" key="4">
    <source>
        <dbReference type="Pfam" id="PF13240"/>
    </source>
</evidence>
<evidence type="ECO:0000313" key="5">
    <source>
        <dbReference type="EMBL" id="MBC3909957.1"/>
    </source>
</evidence>
<proteinExistence type="predicted"/>
<dbReference type="Proteomes" id="UP000646911">
    <property type="component" value="Unassembled WGS sequence"/>
</dbReference>
<evidence type="ECO:0000256" key="1">
    <source>
        <dbReference type="PROSITE-ProRule" id="PRU00339"/>
    </source>
</evidence>
<keyword evidence="6" id="KW-1185">Reference proteome</keyword>
<evidence type="ECO:0000256" key="3">
    <source>
        <dbReference type="SAM" id="Phobius"/>
    </source>
</evidence>
<dbReference type="InterPro" id="IPR019734">
    <property type="entry name" value="TPR_rpt"/>
</dbReference>
<dbReference type="PROSITE" id="PS50005">
    <property type="entry name" value="TPR"/>
    <property type="match status" value="1"/>
</dbReference>
<reference evidence="5 6" key="1">
    <citation type="submission" date="2020-08" db="EMBL/GenBank/DDBJ databases">
        <title>Novel species isolated from subtropical streams in China.</title>
        <authorList>
            <person name="Lu H."/>
        </authorList>
    </citation>
    <scope>NUCLEOTIDE SEQUENCE [LARGE SCALE GENOMIC DNA]</scope>
    <source>
        <strain evidence="5 6">NL8W</strain>
    </source>
</reference>
<dbReference type="EMBL" id="JACOFX010000013">
    <property type="protein sequence ID" value="MBC3909957.1"/>
    <property type="molecule type" value="Genomic_DNA"/>
</dbReference>